<proteinExistence type="predicted"/>
<dbReference type="GO" id="GO:0046914">
    <property type="term" value="F:transition metal ion binding"/>
    <property type="evidence" value="ECO:0007669"/>
    <property type="project" value="InterPro"/>
</dbReference>
<dbReference type="PANTHER" id="PTHR42954">
    <property type="entry name" value="FE(2+) TRANSPORT PROTEIN A"/>
    <property type="match status" value="1"/>
</dbReference>
<evidence type="ECO:0000313" key="3">
    <source>
        <dbReference type="EMBL" id="APC42207.1"/>
    </source>
</evidence>
<dbReference type="Pfam" id="PF04023">
    <property type="entry name" value="FeoA"/>
    <property type="match status" value="1"/>
</dbReference>
<dbReference type="AlphaFoldDB" id="A0A1J0GLN6"/>
<evidence type="ECO:0000256" key="1">
    <source>
        <dbReference type="ARBA" id="ARBA00023004"/>
    </source>
</evidence>
<keyword evidence="1" id="KW-0408">Iron</keyword>
<dbReference type="InterPro" id="IPR038157">
    <property type="entry name" value="FeoA_core_dom"/>
</dbReference>
<dbReference type="SUPFAM" id="SSF50037">
    <property type="entry name" value="C-terminal domain of transcriptional repressors"/>
    <property type="match status" value="1"/>
</dbReference>
<name>A0A1J0GLN6_9CLOT</name>
<dbReference type="Gene3D" id="2.30.30.90">
    <property type="match status" value="1"/>
</dbReference>
<dbReference type="RefSeq" id="WP_071614498.1">
    <property type="nucleotide sequence ID" value="NZ_CP015756.1"/>
</dbReference>
<protein>
    <submittedName>
        <fullName evidence="3">Iron transporter FeoA</fullName>
    </submittedName>
</protein>
<dbReference type="KEGG" id="ceu:A7L45_20165"/>
<reference evidence="4" key="1">
    <citation type="journal article" date="2016" name="Front. Microbiol.">
        <title>Complete Genome Sequence of Clostridium estertheticum DSM 8809, a Microbe Identified in Spoiled Vacuum Packed Beef.</title>
        <authorList>
            <person name="Yu Z."/>
            <person name="Gunn L."/>
            <person name="Brennan E."/>
            <person name="Reid R."/>
            <person name="Wall P.G."/>
            <person name="Gaora O.P."/>
            <person name="Hurley D."/>
            <person name="Bolton D."/>
            <person name="Fanning S."/>
        </authorList>
    </citation>
    <scope>NUCLEOTIDE SEQUENCE [LARGE SCALE GENOMIC DNA]</scope>
    <source>
        <strain evidence="4">DSM 8809</strain>
    </source>
</reference>
<evidence type="ECO:0000259" key="2">
    <source>
        <dbReference type="SMART" id="SM00899"/>
    </source>
</evidence>
<accession>A0A1J0GLN6</accession>
<evidence type="ECO:0000313" key="4">
    <source>
        <dbReference type="Proteomes" id="UP000182569"/>
    </source>
</evidence>
<dbReference type="InterPro" id="IPR007167">
    <property type="entry name" value="Fe-transptr_FeoA-like"/>
</dbReference>
<dbReference type="InterPro" id="IPR008988">
    <property type="entry name" value="Transcriptional_repressor_C"/>
</dbReference>
<organism evidence="3 4">
    <name type="scientific">Clostridium estertheticum subsp. estertheticum</name>
    <dbReference type="NCBI Taxonomy" id="1552"/>
    <lineage>
        <taxon>Bacteria</taxon>
        <taxon>Bacillati</taxon>
        <taxon>Bacillota</taxon>
        <taxon>Clostridia</taxon>
        <taxon>Eubacteriales</taxon>
        <taxon>Clostridiaceae</taxon>
        <taxon>Clostridium</taxon>
    </lineage>
</organism>
<sequence>MTKQISLIDVEMKTRVKVVEIALESKVRRRIMDMGIVKNTQLVVTGKAPMGDPIELLVRGYTLSLRKSEAKDIMVEVV</sequence>
<dbReference type="PANTHER" id="PTHR42954:SF2">
    <property type="entry name" value="FE(2+) TRANSPORT PROTEIN A"/>
    <property type="match status" value="1"/>
</dbReference>
<dbReference type="EMBL" id="CP015756">
    <property type="protein sequence ID" value="APC42207.1"/>
    <property type="molecule type" value="Genomic_DNA"/>
</dbReference>
<dbReference type="Proteomes" id="UP000182569">
    <property type="component" value="Chromosome"/>
</dbReference>
<dbReference type="OrthoDB" id="9811076at2"/>
<keyword evidence="4" id="KW-1185">Reference proteome</keyword>
<dbReference type="InterPro" id="IPR052713">
    <property type="entry name" value="FeoA"/>
</dbReference>
<feature type="domain" description="Ferrous iron transporter FeoA-like" evidence="2">
    <location>
        <begin position="5"/>
        <end position="77"/>
    </location>
</feature>
<gene>
    <name evidence="3" type="ORF">A7L45_20165</name>
</gene>
<dbReference type="STRING" id="1552.A7L45_20165"/>
<dbReference type="SMART" id="SM00899">
    <property type="entry name" value="FeoA"/>
    <property type="match status" value="1"/>
</dbReference>